<keyword evidence="2 3" id="KW-0786">Thiamine pyrophosphate</keyword>
<dbReference type="GO" id="GO:0000287">
    <property type="term" value="F:magnesium ion binding"/>
    <property type="evidence" value="ECO:0007669"/>
    <property type="project" value="InterPro"/>
</dbReference>
<dbReference type="GO" id="GO:0030976">
    <property type="term" value="F:thiamine pyrophosphate binding"/>
    <property type="evidence" value="ECO:0007669"/>
    <property type="project" value="InterPro"/>
</dbReference>
<evidence type="ECO:0000256" key="1">
    <source>
        <dbReference type="ARBA" id="ARBA00007812"/>
    </source>
</evidence>
<dbReference type="Proteomes" id="UP000432015">
    <property type="component" value="Unassembled WGS sequence"/>
</dbReference>
<comment type="caution">
    <text evidence="8">The sequence shown here is derived from an EMBL/GenBank/DDBJ whole genome shotgun (WGS) entry which is preliminary data.</text>
</comment>
<dbReference type="InterPro" id="IPR045229">
    <property type="entry name" value="TPP_enz"/>
</dbReference>
<organism evidence="8 9">
    <name type="scientific">Actinomadura litoris</name>
    <dbReference type="NCBI Taxonomy" id="2678616"/>
    <lineage>
        <taxon>Bacteria</taxon>
        <taxon>Bacillati</taxon>
        <taxon>Actinomycetota</taxon>
        <taxon>Actinomycetes</taxon>
        <taxon>Streptosporangiales</taxon>
        <taxon>Thermomonosporaceae</taxon>
        <taxon>Actinomadura</taxon>
    </lineage>
</organism>
<dbReference type="InterPro" id="IPR012000">
    <property type="entry name" value="Thiamin_PyroP_enz_cen_dom"/>
</dbReference>
<reference evidence="8 9" key="1">
    <citation type="submission" date="2019-11" db="EMBL/GenBank/DDBJ databases">
        <authorList>
            <person name="Cao P."/>
        </authorList>
    </citation>
    <scope>NUCLEOTIDE SEQUENCE [LARGE SCALE GENOMIC DNA]</scope>
    <source>
        <strain evidence="8 9">NEAU-AAG5</strain>
    </source>
</reference>
<keyword evidence="9" id="KW-1185">Reference proteome</keyword>
<feature type="domain" description="Thiamine pyrophosphate enzyme TPP-binding" evidence="6">
    <location>
        <begin position="419"/>
        <end position="565"/>
    </location>
</feature>
<dbReference type="Pfam" id="PF02776">
    <property type="entry name" value="TPP_enzyme_N"/>
    <property type="match status" value="1"/>
</dbReference>
<sequence length="586" mass="62821">MSAEQAASVRETTPVGEAGSAGEGVSASGADGPEGAPEQQDAARLLVRTLEAEGVEYVFGIPGEENIHFVHALNESSIRYVLVRHEQGAAFMAEIYGRLTGRAGVASATLGPGAINLQLGVADATTNSTPVVAISAQVGLDRIYKESHQIVDLVSLFRPITKWSELAPTAEALPEMVRKAFKTAQTERPGAVYLAIPEDVESAKVAADLKPLKVNVVRPQEPSASQIARAADVIALARQPIILAGHGAARAGAGEALVHFSELLGLPVATTFNGKGVFPDDHRHALGAVGFMRHDYVNFGFDEADVLIAVGYELQEFDPVKINPAADKKIIHIHQFPAEVDDHYPVEVGIQGDLSRSLHALAEAVHRRFDVNGTGREIRRLMSEELAEGAVEDGFPLSPRRIVADVRAAMGRDDIVLADTGAVKMWMARMYPTYEPNTLLVSNGLSSMGFAVPGAIAAKLARPDRRVLAATGDGAFLMNSQELETAVRENIPITVLIWDDSAYGLIEWKMDLDMGTSSHVKFGNPDFVKYAESFGARGYRVGSAGELLPTLRKALADDAVSVITVPVDYSHNLRLTDKLGELTDPF</sequence>
<protein>
    <submittedName>
        <fullName evidence="8">Acetolactate synthase large subunit</fullName>
    </submittedName>
</protein>
<evidence type="ECO:0000313" key="9">
    <source>
        <dbReference type="Proteomes" id="UP000432015"/>
    </source>
</evidence>
<dbReference type="RefSeq" id="WP_156217907.1">
    <property type="nucleotide sequence ID" value="NZ_WOFH01000006.1"/>
</dbReference>
<dbReference type="GO" id="GO:0009099">
    <property type="term" value="P:L-valine biosynthetic process"/>
    <property type="evidence" value="ECO:0007669"/>
    <property type="project" value="TreeGrafter"/>
</dbReference>
<dbReference type="InterPro" id="IPR029061">
    <property type="entry name" value="THDP-binding"/>
</dbReference>
<feature type="domain" description="Thiamine pyrophosphate enzyme N-terminal TPP-binding" evidence="7">
    <location>
        <begin position="42"/>
        <end position="154"/>
    </location>
</feature>
<dbReference type="PANTHER" id="PTHR18968:SF129">
    <property type="entry name" value="ACETOLACTATE SYNTHASE"/>
    <property type="match status" value="1"/>
</dbReference>
<accession>A0A7K1L3C4</accession>
<dbReference type="SUPFAM" id="SSF52518">
    <property type="entry name" value="Thiamin diphosphate-binding fold (THDP-binding)"/>
    <property type="match status" value="2"/>
</dbReference>
<evidence type="ECO:0000256" key="3">
    <source>
        <dbReference type="RuleBase" id="RU362132"/>
    </source>
</evidence>
<gene>
    <name evidence="8" type="ORF">GNZ18_19455</name>
</gene>
<evidence type="ECO:0000259" key="7">
    <source>
        <dbReference type="Pfam" id="PF02776"/>
    </source>
</evidence>
<evidence type="ECO:0000256" key="4">
    <source>
        <dbReference type="SAM" id="MobiDB-lite"/>
    </source>
</evidence>
<evidence type="ECO:0000256" key="2">
    <source>
        <dbReference type="ARBA" id="ARBA00023052"/>
    </source>
</evidence>
<comment type="similarity">
    <text evidence="1 3">Belongs to the TPP enzyme family.</text>
</comment>
<evidence type="ECO:0000313" key="8">
    <source>
        <dbReference type="EMBL" id="MUN38765.1"/>
    </source>
</evidence>
<dbReference type="GO" id="GO:0009097">
    <property type="term" value="P:isoleucine biosynthetic process"/>
    <property type="evidence" value="ECO:0007669"/>
    <property type="project" value="TreeGrafter"/>
</dbReference>
<dbReference type="GO" id="GO:0005948">
    <property type="term" value="C:acetolactate synthase complex"/>
    <property type="evidence" value="ECO:0007669"/>
    <property type="project" value="TreeGrafter"/>
</dbReference>
<dbReference type="PANTHER" id="PTHR18968">
    <property type="entry name" value="THIAMINE PYROPHOSPHATE ENZYMES"/>
    <property type="match status" value="1"/>
</dbReference>
<dbReference type="CDD" id="cd07035">
    <property type="entry name" value="TPP_PYR_POX_like"/>
    <property type="match status" value="1"/>
</dbReference>
<dbReference type="Pfam" id="PF02775">
    <property type="entry name" value="TPP_enzyme_C"/>
    <property type="match status" value="1"/>
</dbReference>
<dbReference type="GO" id="GO:0003984">
    <property type="term" value="F:acetolactate synthase activity"/>
    <property type="evidence" value="ECO:0007669"/>
    <property type="project" value="TreeGrafter"/>
</dbReference>
<name>A0A7K1L3C4_9ACTN</name>
<evidence type="ECO:0000259" key="6">
    <source>
        <dbReference type="Pfam" id="PF02775"/>
    </source>
</evidence>
<dbReference type="InterPro" id="IPR012001">
    <property type="entry name" value="Thiamin_PyroP_enz_TPP-bd_dom"/>
</dbReference>
<proteinExistence type="inferred from homology"/>
<dbReference type="AlphaFoldDB" id="A0A7K1L3C4"/>
<dbReference type="Pfam" id="PF00205">
    <property type="entry name" value="TPP_enzyme_M"/>
    <property type="match status" value="1"/>
</dbReference>
<dbReference type="GO" id="GO:0050660">
    <property type="term" value="F:flavin adenine dinucleotide binding"/>
    <property type="evidence" value="ECO:0007669"/>
    <property type="project" value="TreeGrafter"/>
</dbReference>
<dbReference type="InterPro" id="IPR029035">
    <property type="entry name" value="DHS-like_NAD/FAD-binding_dom"/>
</dbReference>
<dbReference type="Gene3D" id="3.40.50.1220">
    <property type="entry name" value="TPP-binding domain"/>
    <property type="match status" value="1"/>
</dbReference>
<dbReference type="CDD" id="cd02010">
    <property type="entry name" value="TPP_ALS"/>
    <property type="match status" value="1"/>
</dbReference>
<dbReference type="EMBL" id="WOFH01000006">
    <property type="protein sequence ID" value="MUN38765.1"/>
    <property type="molecule type" value="Genomic_DNA"/>
</dbReference>
<dbReference type="InterPro" id="IPR011766">
    <property type="entry name" value="TPP_enzyme_TPP-bd"/>
</dbReference>
<dbReference type="SUPFAM" id="SSF52467">
    <property type="entry name" value="DHS-like NAD/FAD-binding domain"/>
    <property type="match status" value="1"/>
</dbReference>
<feature type="compositionally biased region" description="Low complexity" evidence="4">
    <location>
        <begin position="15"/>
        <end position="30"/>
    </location>
</feature>
<feature type="region of interest" description="Disordered" evidence="4">
    <location>
        <begin position="1"/>
        <end position="40"/>
    </location>
</feature>
<dbReference type="NCBIfam" id="NF006187">
    <property type="entry name" value="PRK08322.1"/>
    <property type="match status" value="1"/>
</dbReference>
<dbReference type="FunFam" id="3.40.50.970:FF:000007">
    <property type="entry name" value="Acetolactate synthase"/>
    <property type="match status" value="1"/>
</dbReference>
<feature type="domain" description="Thiamine pyrophosphate enzyme central" evidence="5">
    <location>
        <begin position="227"/>
        <end position="361"/>
    </location>
</feature>
<dbReference type="Gene3D" id="3.40.50.970">
    <property type="match status" value="2"/>
</dbReference>
<evidence type="ECO:0000259" key="5">
    <source>
        <dbReference type="Pfam" id="PF00205"/>
    </source>
</evidence>